<keyword evidence="2" id="KW-1185">Reference proteome</keyword>
<accession>A0A2T0XJ17</accession>
<comment type="caution">
    <text evidence="1">The sequence shown here is derived from an EMBL/GenBank/DDBJ whole genome shotgun (WGS) entry which is preliminary data.</text>
</comment>
<dbReference type="EMBL" id="PVTV01000011">
    <property type="protein sequence ID" value="PRY98897.1"/>
    <property type="molecule type" value="Genomic_DNA"/>
</dbReference>
<dbReference type="Proteomes" id="UP000238308">
    <property type="component" value="Unassembled WGS sequence"/>
</dbReference>
<protein>
    <submittedName>
        <fullName evidence="1">Uncharacterized protein</fullName>
    </submittedName>
</protein>
<evidence type="ECO:0000313" key="1">
    <source>
        <dbReference type="EMBL" id="PRY98897.1"/>
    </source>
</evidence>
<feature type="non-terminal residue" evidence="1">
    <location>
        <position position="38"/>
    </location>
</feature>
<sequence>MSQVDSILGLPGLAVQRVDRKLGIHVWAKPSSRPSCVH</sequence>
<name>A0A2T0XJ17_9BURK</name>
<proteinExistence type="predicted"/>
<dbReference type="AlphaFoldDB" id="A0A2T0XJ17"/>
<evidence type="ECO:0000313" key="2">
    <source>
        <dbReference type="Proteomes" id="UP000238308"/>
    </source>
</evidence>
<reference evidence="1 2" key="1">
    <citation type="submission" date="2018-03" db="EMBL/GenBank/DDBJ databases">
        <title>Genomic Encyclopedia of Type Strains, Phase III (KMG-III): the genomes of soil and plant-associated and newly described type strains.</title>
        <authorList>
            <person name="Whitman W."/>
        </authorList>
    </citation>
    <scope>NUCLEOTIDE SEQUENCE [LARGE SCALE GENOMIC DNA]</scope>
    <source>
        <strain evidence="1 2">MWH-P2sevCIIIb</strain>
    </source>
</reference>
<organism evidence="1 2">
    <name type="scientific">Jezberella montanilacus</name>
    <dbReference type="NCBI Taxonomy" id="323426"/>
    <lineage>
        <taxon>Bacteria</taxon>
        <taxon>Pseudomonadati</taxon>
        <taxon>Pseudomonadota</taxon>
        <taxon>Betaproteobacteria</taxon>
        <taxon>Burkholderiales</taxon>
        <taxon>Alcaligenaceae</taxon>
        <taxon>Jezberella</taxon>
    </lineage>
</organism>
<gene>
    <name evidence="1" type="ORF">BCM14_0333</name>
</gene>